<sequence>MPGRTHYPARQTPIPSDQAVEPSSALNGGTMSSGSRNFIARNKSILLLMAPIVVFLAAFFAWPVVLVLLNSFGGKNGVFGEYVEFFTNSTYVRIVVRTIVVAVSVTLLCLLIGYPYAYLMVRTRGTTLAVLTGVVLLSFFTSVMVRSFAWIVLLQRNGIIDRAVQWVGLDGLVLRGTTTGVTIAMVQVMLPFMIFPLYSAMAGIDTRLERASISLGASGWTTFRQVWLPLSMPGVIGGSVIVFVTSLGFYVIPGLVGSPSNQLLSHLIYSLINTVLNIPLASAASLIMLLLALLVVVPTMIRFDVAGGTSRFATDEGRGDRQSVWLWIWAALVIVLLLVPGLIVIPLSFPANRSFAFPPEGFSLQWYARFFQDRQWWGSFVTSVQVAVLVTITSTVLSVFAGLALRRSSARVRTIIRALVLTPRIVPGVIIAMALYGLFLQWQLNITVTGLVIAHTVMALPFAFIPIAATLEQFDARFEQASASLGASRLTTFRQIILPLISTGMMTGALFAFVISFDEVVVSLFVSGVGLRTLPVQMYRSVANDIDPTIAAASTMLLVLTALTVVASTIYTHRRGR</sequence>
<feature type="domain" description="ABC transmembrane type-1" evidence="10">
    <location>
        <begin position="95"/>
        <end position="299"/>
    </location>
</feature>
<accession>A0A2K9MJE5</accession>
<dbReference type="PANTHER" id="PTHR42929:SF5">
    <property type="entry name" value="ABC TRANSPORTER PERMEASE PROTEIN"/>
    <property type="match status" value="1"/>
</dbReference>
<evidence type="ECO:0000256" key="1">
    <source>
        <dbReference type="ARBA" id="ARBA00004651"/>
    </source>
</evidence>
<feature type="region of interest" description="Disordered" evidence="9">
    <location>
        <begin position="1"/>
        <end position="29"/>
    </location>
</feature>
<proteinExistence type="inferred from homology"/>
<feature type="transmembrane region" description="Helical" evidence="8">
    <location>
        <begin position="376"/>
        <end position="403"/>
    </location>
</feature>
<feature type="transmembrane region" description="Helical" evidence="8">
    <location>
        <begin position="173"/>
        <end position="198"/>
    </location>
</feature>
<comment type="subcellular location">
    <subcellularLocation>
        <location evidence="1 8">Cell membrane</location>
        <topology evidence="1 8">Multi-pass membrane protein</topology>
    </subcellularLocation>
</comment>
<gene>
    <name evidence="11" type="ORF">CYR75_15130</name>
</gene>
<dbReference type="InterPro" id="IPR035906">
    <property type="entry name" value="MetI-like_sf"/>
</dbReference>
<keyword evidence="6 8" id="KW-1133">Transmembrane helix</keyword>
<feature type="transmembrane region" description="Helical" evidence="8">
    <location>
        <begin position="276"/>
        <end position="303"/>
    </location>
</feature>
<evidence type="ECO:0000256" key="2">
    <source>
        <dbReference type="ARBA" id="ARBA00007069"/>
    </source>
</evidence>
<evidence type="ECO:0000256" key="7">
    <source>
        <dbReference type="ARBA" id="ARBA00023136"/>
    </source>
</evidence>
<feature type="transmembrane region" description="Helical" evidence="8">
    <location>
        <begin position="128"/>
        <end position="153"/>
    </location>
</feature>
<evidence type="ECO:0000256" key="5">
    <source>
        <dbReference type="ARBA" id="ARBA00022692"/>
    </source>
</evidence>
<evidence type="ECO:0000313" key="12">
    <source>
        <dbReference type="Proteomes" id="UP000234882"/>
    </source>
</evidence>
<keyword evidence="4" id="KW-1003">Cell membrane</keyword>
<dbReference type="InterPro" id="IPR000515">
    <property type="entry name" value="MetI-like"/>
</dbReference>
<protein>
    <recommendedName>
        <fullName evidence="10">ABC transmembrane type-1 domain-containing protein</fullName>
    </recommendedName>
</protein>
<evidence type="ECO:0000256" key="4">
    <source>
        <dbReference type="ARBA" id="ARBA00022475"/>
    </source>
</evidence>
<feature type="transmembrane region" description="Helical" evidence="8">
    <location>
        <begin position="496"/>
        <end position="517"/>
    </location>
</feature>
<evidence type="ECO:0000256" key="8">
    <source>
        <dbReference type="RuleBase" id="RU363032"/>
    </source>
</evidence>
<dbReference type="PROSITE" id="PS50928">
    <property type="entry name" value="ABC_TM1"/>
    <property type="match status" value="2"/>
</dbReference>
<dbReference type="PANTHER" id="PTHR42929">
    <property type="entry name" value="INNER MEMBRANE ABC TRANSPORTER PERMEASE PROTEIN YDCU-RELATED-RELATED"/>
    <property type="match status" value="1"/>
</dbReference>
<dbReference type="Proteomes" id="UP000234882">
    <property type="component" value="Plasmid pCBA4604-01"/>
</dbReference>
<comment type="similarity">
    <text evidence="2">Belongs to the binding-protein-dependent transport system permease family. CysTW subfamily.</text>
</comment>
<dbReference type="KEGG" id="paru:CYR75_15130"/>
<dbReference type="SUPFAM" id="SSF161098">
    <property type="entry name" value="MetI-like"/>
    <property type="match status" value="2"/>
</dbReference>
<name>A0A2K9MJE5_9RHOB</name>
<evidence type="ECO:0000256" key="3">
    <source>
        <dbReference type="ARBA" id="ARBA00022448"/>
    </source>
</evidence>
<keyword evidence="3 8" id="KW-0813">Transport</keyword>
<feature type="transmembrane region" description="Helical" evidence="8">
    <location>
        <begin position="45"/>
        <end position="69"/>
    </location>
</feature>
<feature type="transmembrane region" description="Helical" evidence="8">
    <location>
        <begin position="324"/>
        <end position="349"/>
    </location>
</feature>
<feature type="transmembrane region" description="Helical" evidence="8">
    <location>
        <begin position="451"/>
        <end position="471"/>
    </location>
</feature>
<dbReference type="GO" id="GO:0005886">
    <property type="term" value="C:plasma membrane"/>
    <property type="evidence" value="ECO:0007669"/>
    <property type="project" value="UniProtKB-SubCell"/>
</dbReference>
<evidence type="ECO:0000313" key="11">
    <source>
        <dbReference type="EMBL" id="AUM75761.1"/>
    </source>
</evidence>
<dbReference type="AlphaFoldDB" id="A0A2K9MJE5"/>
<dbReference type="CDD" id="cd06261">
    <property type="entry name" value="TM_PBP2"/>
    <property type="match status" value="2"/>
</dbReference>
<feature type="transmembrane region" description="Helical" evidence="8">
    <location>
        <begin position="94"/>
        <end position="116"/>
    </location>
</feature>
<keyword evidence="5 8" id="KW-0812">Transmembrane</keyword>
<geneLocation type="plasmid" evidence="12">
    <name>pcba4604-01</name>
</geneLocation>
<dbReference type="Gene3D" id="1.10.3720.10">
    <property type="entry name" value="MetI-like"/>
    <property type="match status" value="2"/>
</dbReference>
<organism evidence="11 12">
    <name type="scientific">Paracoccus jeotgali</name>
    <dbReference type="NCBI Taxonomy" id="2065379"/>
    <lineage>
        <taxon>Bacteria</taxon>
        <taxon>Pseudomonadati</taxon>
        <taxon>Pseudomonadota</taxon>
        <taxon>Alphaproteobacteria</taxon>
        <taxon>Rhodobacterales</taxon>
        <taxon>Paracoccaceae</taxon>
        <taxon>Paracoccus</taxon>
    </lineage>
</organism>
<keyword evidence="7 8" id="KW-0472">Membrane</keyword>
<dbReference type="Pfam" id="PF00528">
    <property type="entry name" value="BPD_transp_1"/>
    <property type="match status" value="1"/>
</dbReference>
<feature type="transmembrane region" description="Helical" evidence="8">
    <location>
        <begin position="415"/>
        <end position="439"/>
    </location>
</feature>
<dbReference type="EMBL" id="CP025584">
    <property type="protein sequence ID" value="AUM75761.1"/>
    <property type="molecule type" value="Genomic_DNA"/>
</dbReference>
<keyword evidence="12" id="KW-1185">Reference proteome</keyword>
<feature type="transmembrane region" description="Helical" evidence="8">
    <location>
        <begin position="550"/>
        <end position="571"/>
    </location>
</feature>
<keyword evidence="11" id="KW-0614">Plasmid</keyword>
<reference evidence="11 12" key="1">
    <citation type="submission" date="2017-12" db="EMBL/GenBank/DDBJ databases">
        <title>Genomic analysis of Paracoccus sp. CBA4604.</title>
        <authorList>
            <person name="Roh S.W."/>
            <person name="Kim J.Y."/>
            <person name="Kim J.S."/>
        </authorList>
    </citation>
    <scope>NUCLEOTIDE SEQUENCE [LARGE SCALE GENOMIC DNA]</scope>
    <source>
        <strain evidence="11 12">CBA4604</strain>
        <plasmid evidence="12">pcba4604-01</plasmid>
    </source>
</reference>
<evidence type="ECO:0000256" key="9">
    <source>
        <dbReference type="SAM" id="MobiDB-lite"/>
    </source>
</evidence>
<feature type="domain" description="ABC transmembrane type-1" evidence="10">
    <location>
        <begin position="380"/>
        <end position="571"/>
    </location>
</feature>
<dbReference type="GO" id="GO:0055085">
    <property type="term" value="P:transmembrane transport"/>
    <property type="evidence" value="ECO:0007669"/>
    <property type="project" value="InterPro"/>
</dbReference>
<feature type="transmembrane region" description="Helical" evidence="8">
    <location>
        <begin position="234"/>
        <end position="256"/>
    </location>
</feature>
<evidence type="ECO:0000259" key="10">
    <source>
        <dbReference type="PROSITE" id="PS50928"/>
    </source>
</evidence>
<evidence type="ECO:0000256" key="6">
    <source>
        <dbReference type="ARBA" id="ARBA00022989"/>
    </source>
</evidence>